<dbReference type="AlphaFoldDB" id="A0A1H6E7T4"/>
<protein>
    <submittedName>
        <fullName evidence="2">Helix-hairpin-helix motif-containing protein</fullName>
    </submittedName>
</protein>
<evidence type="ECO:0000313" key="3">
    <source>
        <dbReference type="Proteomes" id="UP000236754"/>
    </source>
</evidence>
<dbReference type="InterPro" id="IPR010994">
    <property type="entry name" value="RuvA_2-like"/>
</dbReference>
<keyword evidence="3" id="KW-1185">Reference proteome</keyword>
<keyword evidence="1" id="KW-0472">Membrane</keyword>
<feature type="transmembrane region" description="Helical" evidence="1">
    <location>
        <begin position="26"/>
        <end position="46"/>
    </location>
</feature>
<evidence type="ECO:0000313" key="2">
    <source>
        <dbReference type="EMBL" id="SEG93209.1"/>
    </source>
</evidence>
<dbReference type="Pfam" id="PF12836">
    <property type="entry name" value="HHH_3"/>
    <property type="match status" value="1"/>
</dbReference>
<sequence length="202" mass="21946">MAVVGCGFFTWAVFLNLGRNAQRRAWFVWSAVYAALMVAFCVLEAVSGSSLTDLAADLAPIPFAVAWFGGIVHLSVVSKDATRRIQQVRRGPDGTPVLIAARERIKKRKKGRRLAAKDPVLAREVGVGRPDLPGTQDFGLVDVNHASPEALCTLPGITPQIAERIEETRQSIGLFTSAEDLCATLDLPPNLTDELREHAVFL</sequence>
<dbReference type="Gene3D" id="1.10.150.320">
    <property type="entry name" value="Photosystem II 12 kDa extrinsic protein"/>
    <property type="match status" value="1"/>
</dbReference>
<dbReference type="Proteomes" id="UP000236754">
    <property type="component" value="Unassembled WGS sequence"/>
</dbReference>
<gene>
    <name evidence="2" type="ORF">SAMN05216223_12753</name>
</gene>
<keyword evidence="1" id="KW-1133">Transmembrane helix</keyword>
<dbReference type="SUPFAM" id="SSF47781">
    <property type="entry name" value="RuvA domain 2-like"/>
    <property type="match status" value="1"/>
</dbReference>
<name>A0A1H6E7T4_9ACTN</name>
<dbReference type="EMBL" id="FNVU01000027">
    <property type="protein sequence ID" value="SEG93209.1"/>
    <property type="molecule type" value="Genomic_DNA"/>
</dbReference>
<accession>A0A1H6E7T4</accession>
<proteinExistence type="predicted"/>
<feature type="transmembrane region" description="Helical" evidence="1">
    <location>
        <begin position="58"/>
        <end position="77"/>
    </location>
</feature>
<keyword evidence="1" id="KW-0812">Transmembrane</keyword>
<reference evidence="2 3" key="1">
    <citation type="submission" date="2016-10" db="EMBL/GenBank/DDBJ databases">
        <authorList>
            <person name="de Groot N.N."/>
        </authorList>
    </citation>
    <scope>NUCLEOTIDE SEQUENCE [LARGE SCALE GENOMIC DNA]</scope>
    <source>
        <strain evidence="2 3">CGMCC 4.2023</strain>
    </source>
</reference>
<evidence type="ECO:0000256" key="1">
    <source>
        <dbReference type="SAM" id="Phobius"/>
    </source>
</evidence>
<organism evidence="2 3">
    <name type="scientific">Actinacidiphila yanglinensis</name>
    <dbReference type="NCBI Taxonomy" id="310779"/>
    <lineage>
        <taxon>Bacteria</taxon>
        <taxon>Bacillati</taxon>
        <taxon>Actinomycetota</taxon>
        <taxon>Actinomycetes</taxon>
        <taxon>Kitasatosporales</taxon>
        <taxon>Streptomycetaceae</taxon>
        <taxon>Actinacidiphila</taxon>
    </lineage>
</organism>